<proteinExistence type="predicted"/>
<keyword evidence="1" id="KW-1133">Transmembrane helix</keyword>
<gene>
    <name evidence="2" type="ORF">J40TS1_27230</name>
</gene>
<accession>A0A919YTM3</accession>
<keyword evidence="1" id="KW-0472">Membrane</keyword>
<comment type="caution">
    <text evidence="2">The sequence shown here is derived from an EMBL/GenBank/DDBJ whole genome shotgun (WGS) entry which is preliminary data.</text>
</comment>
<keyword evidence="3" id="KW-1185">Reference proteome</keyword>
<name>A0A919YTM3_9BACL</name>
<protein>
    <submittedName>
        <fullName evidence="2">Uncharacterized protein</fullName>
    </submittedName>
</protein>
<evidence type="ECO:0000256" key="1">
    <source>
        <dbReference type="SAM" id="Phobius"/>
    </source>
</evidence>
<organism evidence="2 3">
    <name type="scientific">Paenibacillus montaniterrae</name>
    <dbReference type="NCBI Taxonomy" id="429341"/>
    <lineage>
        <taxon>Bacteria</taxon>
        <taxon>Bacillati</taxon>
        <taxon>Bacillota</taxon>
        <taxon>Bacilli</taxon>
        <taxon>Bacillales</taxon>
        <taxon>Paenibacillaceae</taxon>
        <taxon>Paenibacillus</taxon>
    </lineage>
</organism>
<dbReference type="RefSeq" id="WP_213515961.1">
    <property type="nucleotide sequence ID" value="NZ_BOSE01000004.1"/>
</dbReference>
<dbReference type="EMBL" id="BOSE01000004">
    <property type="protein sequence ID" value="GIP17081.1"/>
    <property type="molecule type" value="Genomic_DNA"/>
</dbReference>
<dbReference type="AlphaFoldDB" id="A0A919YTM3"/>
<reference evidence="2" key="1">
    <citation type="submission" date="2021-03" db="EMBL/GenBank/DDBJ databases">
        <title>Antimicrobial resistance genes in bacteria isolated from Japanese honey, and their potential for conferring macrolide and lincosamide resistance in the American foulbrood pathogen Paenibacillus larvae.</title>
        <authorList>
            <person name="Okamoto M."/>
            <person name="Kumagai M."/>
            <person name="Kanamori H."/>
            <person name="Takamatsu D."/>
        </authorList>
    </citation>
    <scope>NUCLEOTIDE SEQUENCE</scope>
    <source>
        <strain evidence="2">J40TS1</strain>
    </source>
</reference>
<keyword evidence="1" id="KW-0812">Transmembrane</keyword>
<sequence>MKEINKASLKKYVGRYIQIKQANGSVVRGKLVSVDKDRVYIKPVRNRNGKQVTSNWIIGLFLLGIVFVGLIGFGVGFGVGRCFKPCCGIPCNRPCGCKRRRLYRRSRYA</sequence>
<evidence type="ECO:0000313" key="3">
    <source>
        <dbReference type="Proteomes" id="UP000683139"/>
    </source>
</evidence>
<dbReference type="Proteomes" id="UP000683139">
    <property type="component" value="Unassembled WGS sequence"/>
</dbReference>
<feature type="transmembrane region" description="Helical" evidence="1">
    <location>
        <begin position="56"/>
        <end position="79"/>
    </location>
</feature>
<evidence type="ECO:0000313" key="2">
    <source>
        <dbReference type="EMBL" id="GIP17081.1"/>
    </source>
</evidence>